<evidence type="ECO:0000313" key="2">
    <source>
        <dbReference type="Proteomes" id="UP000664628"/>
    </source>
</evidence>
<keyword evidence="1" id="KW-0489">Methyltransferase</keyword>
<dbReference type="GO" id="GO:0008168">
    <property type="term" value="F:methyltransferase activity"/>
    <property type="evidence" value="ECO:0007669"/>
    <property type="project" value="UniProtKB-KW"/>
</dbReference>
<dbReference type="InterPro" id="IPR029063">
    <property type="entry name" value="SAM-dependent_MTases_sf"/>
</dbReference>
<dbReference type="GO" id="GO:0032259">
    <property type="term" value="P:methylation"/>
    <property type="evidence" value="ECO:0007669"/>
    <property type="project" value="UniProtKB-KW"/>
</dbReference>
<dbReference type="RefSeq" id="WP_207329925.1">
    <property type="nucleotide sequence ID" value="NZ_JAFMYW010000004.1"/>
</dbReference>
<comment type="caution">
    <text evidence="1">The sequence shown here is derived from an EMBL/GenBank/DDBJ whole genome shotgun (WGS) entry which is preliminary data.</text>
</comment>
<proteinExistence type="predicted"/>
<dbReference type="EMBL" id="JAFMYW010000004">
    <property type="protein sequence ID" value="MBO0949977.1"/>
    <property type="molecule type" value="Genomic_DNA"/>
</dbReference>
<sequence>MELTLKEIGERLVGMKRGLLLSPPPGHYYSPIVDKVDMRRRADELFAPPARTVAGIDLNEVGQLSLLSEFEAFYPEIPFKTTKQPGYRYYYDNKFYCESDGIFLYSIIRKFQPKRIIEVGSGFSSACMLDTLDSLGRTDVSLTFIEPYPDRLKANMRPADFDRCTIIETGIQAVDAALFSTLQTNDILFIDSTHVSKTGSDVNRVIFEILPSLPSGVLIHFHDIFYPFEYPRDWVLNSKGFGWNEAYILRAFLSHNPDFEIVAFNTFLEEFHAQRFEAHMPLCMENKGGSIWIRRK</sequence>
<organism evidence="1 2">
    <name type="scientific">Fibrella forsythiae</name>
    <dbReference type="NCBI Taxonomy" id="2817061"/>
    <lineage>
        <taxon>Bacteria</taxon>
        <taxon>Pseudomonadati</taxon>
        <taxon>Bacteroidota</taxon>
        <taxon>Cytophagia</taxon>
        <taxon>Cytophagales</taxon>
        <taxon>Spirosomataceae</taxon>
        <taxon>Fibrella</taxon>
    </lineage>
</organism>
<dbReference type="SUPFAM" id="SSF53335">
    <property type="entry name" value="S-adenosyl-L-methionine-dependent methyltransferases"/>
    <property type="match status" value="1"/>
</dbReference>
<keyword evidence="1" id="KW-0808">Transferase</keyword>
<dbReference type="Proteomes" id="UP000664628">
    <property type="component" value="Unassembled WGS sequence"/>
</dbReference>
<name>A0ABS3JIZ0_9BACT</name>
<protein>
    <submittedName>
        <fullName evidence="1">Class I SAM-dependent methyltransferase</fullName>
    </submittedName>
</protein>
<evidence type="ECO:0000313" key="1">
    <source>
        <dbReference type="EMBL" id="MBO0949977.1"/>
    </source>
</evidence>
<keyword evidence="2" id="KW-1185">Reference proteome</keyword>
<dbReference type="Pfam" id="PF13578">
    <property type="entry name" value="Methyltransf_24"/>
    <property type="match status" value="1"/>
</dbReference>
<reference evidence="1 2" key="1">
    <citation type="submission" date="2021-03" db="EMBL/GenBank/DDBJ databases">
        <title>Fibrella sp. HMF5405 genome sequencing and assembly.</title>
        <authorList>
            <person name="Kang H."/>
            <person name="Kim H."/>
            <person name="Bae S."/>
            <person name="Joh K."/>
        </authorList>
    </citation>
    <scope>NUCLEOTIDE SEQUENCE [LARGE SCALE GENOMIC DNA]</scope>
    <source>
        <strain evidence="1 2">HMF5405</strain>
    </source>
</reference>
<dbReference type="Gene3D" id="3.40.50.150">
    <property type="entry name" value="Vaccinia Virus protein VP39"/>
    <property type="match status" value="1"/>
</dbReference>
<gene>
    <name evidence="1" type="ORF">J2I46_15375</name>
</gene>
<accession>A0ABS3JIZ0</accession>